<evidence type="ECO:0000313" key="2">
    <source>
        <dbReference type="Proteomes" id="UP000297245"/>
    </source>
</evidence>
<protein>
    <submittedName>
        <fullName evidence="1">Uncharacterized protein</fullName>
    </submittedName>
</protein>
<sequence>MRFDFVYIQLLVVNRKSRDPLYKAIYLLCPPRCVMREQDTITIFGNCLIDFLQCCPFPTTFRPSTSAHWLTFRLSLPVPSLTPSRTNLFYPTPERLMCRSSNTLLCPPLPPLRLLYRPPFGTPTNESSAEAHSLNLKNQIYQSSAVSMSTPCYGQREGCIYL</sequence>
<proteinExistence type="predicted"/>
<dbReference type="Proteomes" id="UP000297245">
    <property type="component" value="Unassembled WGS sequence"/>
</dbReference>
<dbReference type="AlphaFoldDB" id="A0A4S8L8F7"/>
<evidence type="ECO:0000313" key="1">
    <source>
        <dbReference type="EMBL" id="THU84997.1"/>
    </source>
</evidence>
<name>A0A4S8L8F7_DENBC</name>
<keyword evidence="2" id="KW-1185">Reference proteome</keyword>
<reference evidence="1 2" key="1">
    <citation type="journal article" date="2019" name="Nat. Ecol. Evol.">
        <title>Megaphylogeny resolves global patterns of mushroom evolution.</title>
        <authorList>
            <person name="Varga T."/>
            <person name="Krizsan K."/>
            <person name="Foldi C."/>
            <person name="Dima B."/>
            <person name="Sanchez-Garcia M."/>
            <person name="Sanchez-Ramirez S."/>
            <person name="Szollosi G.J."/>
            <person name="Szarkandi J.G."/>
            <person name="Papp V."/>
            <person name="Albert L."/>
            <person name="Andreopoulos W."/>
            <person name="Angelini C."/>
            <person name="Antonin V."/>
            <person name="Barry K.W."/>
            <person name="Bougher N.L."/>
            <person name="Buchanan P."/>
            <person name="Buyck B."/>
            <person name="Bense V."/>
            <person name="Catcheside P."/>
            <person name="Chovatia M."/>
            <person name="Cooper J."/>
            <person name="Damon W."/>
            <person name="Desjardin D."/>
            <person name="Finy P."/>
            <person name="Geml J."/>
            <person name="Haridas S."/>
            <person name="Hughes K."/>
            <person name="Justo A."/>
            <person name="Karasinski D."/>
            <person name="Kautmanova I."/>
            <person name="Kiss B."/>
            <person name="Kocsube S."/>
            <person name="Kotiranta H."/>
            <person name="LaButti K.M."/>
            <person name="Lechner B.E."/>
            <person name="Liimatainen K."/>
            <person name="Lipzen A."/>
            <person name="Lukacs Z."/>
            <person name="Mihaltcheva S."/>
            <person name="Morgado L.N."/>
            <person name="Niskanen T."/>
            <person name="Noordeloos M.E."/>
            <person name="Ohm R.A."/>
            <person name="Ortiz-Santana B."/>
            <person name="Ovrebo C."/>
            <person name="Racz N."/>
            <person name="Riley R."/>
            <person name="Savchenko A."/>
            <person name="Shiryaev A."/>
            <person name="Soop K."/>
            <person name="Spirin V."/>
            <person name="Szebenyi C."/>
            <person name="Tomsovsky M."/>
            <person name="Tulloss R.E."/>
            <person name="Uehling J."/>
            <person name="Grigoriev I.V."/>
            <person name="Vagvolgyi C."/>
            <person name="Papp T."/>
            <person name="Martin F.M."/>
            <person name="Miettinen O."/>
            <person name="Hibbett D.S."/>
            <person name="Nagy L.G."/>
        </authorList>
    </citation>
    <scope>NUCLEOTIDE SEQUENCE [LARGE SCALE GENOMIC DNA]</scope>
    <source>
        <strain evidence="1 2">CBS 962.96</strain>
    </source>
</reference>
<organism evidence="1 2">
    <name type="scientific">Dendrothele bispora (strain CBS 962.96)</name>
    <dbReference type="NCBI Taxonomy" id="1314807"/>
    <lineage>
        <taxon>Eukaryota</taxon>
        <taxon>Fungi</taxon>
        <taxon>Dikarya</taxon>
        <taxon>Basidiomycota</taxon>
        <taxon>Agaricomycotina</taxon>
        <taxon>Agaricomycetes</taxon>
        <taxon>Agaricomycetidae</taxon>
        <taxon>Agaricales</taxon>
        <taxon>Agaricales incertae sedis</taxon>
        <taxon>Dendrothele</taxon>
    </lineage>
</organism>
<gene>
    <name evidence="1" type="ORF">K435DRAFT_395410</name>
</gene>
<dbReference type="EMBL" id="ML179570">
    <property type="protein sequence ID" value="THU84997.1"/>
    <property type="molecule type" value="Genomic_DNA"/>
</dbReference>
<accession>A0A4S8L8F7</accession>